<feature type="domain" description="Acyl-CoA thioesterase-like C-terminal" evidence="2">
    <location>
        <begin position="129"/>
        <end position="260"/>
    </location>
</feature>
<dbReference type="InterPro" id="IPR049449">
    <property type="entry name" value="TesB_ACOT8-like_N"/>
</dbReference>
<reference evidence="3 4" key="1">
    <citation type="submission" date="2024-09" db="EMBL/GenBank/DDBJ databases">
        <authorList>
            <person name="Sun Q."/>
            <person name="Mori K."/>
        </authorList>
    </citation>
    <scope>NUCLEOTIDE SEQUENCE [LARGE SCALE GENOMIC DNA]</scope>
    <source>
        <strain evidence="3 4">JCM 15389</strain>
    </source>
</reference>
<organism evidence="3 4">
    <name type="scientific">Aciditerrimonas ferrireducens</name>
    <dbReference type="NCBI Taxonomy" id="667306"/>
    <lineage>
        <taxon>Bacteria</taxon>
        <taxon>Bacillati</taxon>
        <taxon>Actinomycetota</taxon>
        <taxon>Acidimicrobiia</taxon>
        <taxon>Acidimicrobiales</taxon>
        <taxon>Acidimicrobiaceae</taxon>
        <taxon>Aciditerrimonas</taxon>
    </lineage>
</organism>
<dbReference type="InterPro" id="IPR029069">
    <property type="entry name" value="HotDog_dom_sf"/>
</dbReference>
<dbReference type="Proteomes" id="UP001589788">
    <property type="component" value="Unassembled WGS sequence"/>
</dbReference>
<comment type="caution">
    <text evidence="3">The sequence shown here is derived from an EMBL/GenBank/DDBJ whole genome shotgun (WGS) entry which is preliminary data.</text>
</comment>
<dbReference type="PANTHER" id="PTHR38110:SF1">
    <property type="entry name" value="THIOESTERASE DOMAIN-CONTAINING PROTEIN"/>
    <property type="match status" value="1"/>
</dbReference>
<evidence type="ECO:0000313" key="4">
    <source>
        <dbReference type="Proteomes" id="UP001589788"/>
    </source>
</evidence>
<dbReference type="InterPro" id="IPR049450">
    <property type="entry name" value="ACOT8-like_C"/>
</dbReference>
<dbReference type="InterPro" id="IPR052389">
    <property type="entry name" value="Sec_Metab_Biosynth-Assoc"/>
</dbReference>
<keyword evidence="4" id="KW-1185">Reference proteome</keyword>
<feature type="domain" description="Acyl-CoA thioesterase-like N-terminal HotDog" evidence="1">
    <location>
        <begin position="23"/>
        <end position="104"/>
    </location>
</feature>
<dbReference type="Pfam" id="PF20789">
    <property type="entry name" value="4HBT_3C"/>
    <property type="match status" value="1"/>
</dbReference>
<dbReference type="InterPro" id="IPR042171">
    <property type="entry name" value="Acyl-CoA_hotdog"/>
</dbReference>
<dbReference type="SUPFAM" id="SSF54637">
    <property type="entry name" value="Thioesterase/thiol ester dehydrase-isomerase"/>
    <property type="match status" value="2"/>
</dbReference>
<accession>A0ABV6C3J0</accession>
<dbReference type="PANTHER" id="PTHR38110">
    <property type="entry name" value="CHROMOSOME 23, WHOLE GENOME SHOTGUN SEQUENCE"/>
    <property type="match status" value="1"/>
</dbReference>
<gene>
    <name evidence="3" type="ORF">ACFFRE_08900</name>
</gene>
<dbReference type="Pfam" id="PF13622">
    <property type="entry name" value="4HBT_3"/>
    <property type="match status" value="1"/>
</dbReference>
<dbReference type="Gene3D" id="2.40.160.210">
    <property type="entry name" value="Acyl-CoA thioesterase, double hotdog domain"/>
    <property type="match status" value="1"/>
</dbReference>
<evidence type="ECO:0000259" key="2">
    <source>
        <dbReference type="Pfam" id="PF20789"/>
    </source>
</evidence>
<evidence type="ECO:0000313" key="3">
    <source>
        <dbReference type="EMBL" id="MFC0082261.1"/>
    </source>
</evidence>
<proteinExistence type="predicted"/>
<dbReference type="EMBL" id="JBHLYQ010000084">
    <property type="protein sequence ID" value="MFC0082261.1"/>
    <property type="molecule type" value="Genomic_DNA"/>
</dbReference>
<name>A0ABV6C3J0_9ACTN</name>
<sequence length="266" mass="28483">MIPFDEATAVETIAPGRYRGEVSPGWTIGPKPNGGYLLAMLGRAVAASSPHPDPVAVSAHFLWAPDPGTVTIDVGLLRAGRSASQLRAELRQEERVCVAALFTQGRLGEEPVHWDQGAPRAPEVPFEACVPSSGTNPSGVRVALMDQVEVRLDPACTAFARGEPSGRGVVEGWLALRDERPFDPLSLLFALDAFPPASFDIARTGWVPTLELTCYLRARPAPGPLRLRQAAQLVAGERFDETCMAWDRTGRLVGQATQLAGIRLGG</sequence>
<protein>
    <submittedName>
        <fullName evidence="3">Thioesterase family protein</fullName>
    </submittedName>
</protein>
<dbReference type="RefSeq" id="WP_248108737.1">
    <property type="nucleotide sequence ID" value="NZ_JAKHEX010000019.1"/>
</dbReference>
<evidence type="ECO:0000259" key="1">
    <source>
        <dbReference type="Pfam" id="PF13622"/>
    </source>
</evidence>